<name>A0A4Y2TFH9_ARAVE</name>
<keyword evidence="6" id="KW-1185">Reference proteome</keyword>
<accession>A0A4Y2TFH9</accession>
<dbReference type="EMBL" id="BGPR01030296">
    <property type="protein sequence ID" value="GBO02723.1"/>
    <property type="molecule type" value="Genomic_DNA"/>
</dbReference>
<evidence type="ECO:0000313" key="3">
    <source>
        <dbReference type="EMBL" id="GBN97870.1"/>
    </source>
</evidence>
<evidence type="ECO:0000313" key="5">
    <source>
        <dbReference type="EMBL" id="GBO02746.1"/>
    </source>
</evidence>
<reference evidence="2 6" key="1">
    <citation type="journal article" date="2019" name="Sci. Rep.">
        <title>Orb-weaving spider Araneus ventricosus genome elucidates the spidroin gene catalogue.</title>
        <authorList>
            <person name="Kono N."/>
            <person name="Nakamura H."/>
            <person name="Ohtoshi R."/>
            <person name="Moran D.A.P."/>
            <person name="Shinohara A."/>
            <person name="Yoshida Y."/>
            <person name="Fujiwara M."/>
            <person name="Mori M."/>
            <person name="Tomita M."/>
            <person name="Arakawa K."/>
        </authorList>
    </citation>
    <scope>NUCLEOTIDE SEQUENCE [LARGE SCALE GENOMIC DNA]</scope>
</reference>
<protein>
    <submittedName>
        <fullName evidence="2">Uncharacterized protein</fullName>
    </submittedName>
</protein>
<evidence type="ECO:0000313" key="6">
    <source>
        <dbReference type="Proteomes" id="UP000499080"/>
    </source>
</evidence>
<dbReference type="EMBL" id="BGPR01030313">
    <property type="protein sequence ID" value="GBO02746.1"/>
    <property type="molecule type" value="Genomic_DNA"/>
</dbReference>
<dbReference type="Proteomes" id="UP000499080">
    <property type="component" value="Unassembled WGS sequence"/>
</dbReference>
<dbReference type="EMBL" id="BGPR01027410">
    <property type="protein sequence ID" value="GBN97870.1"/>
    <property type="molecule type" value="Genomic_DNA"/>
</dbReference>
<dbReference type="EMBL" id="BGPR01027408">
    <property type="protein sequence ID" value="GBN97855.1"/>
    <property type="molecule type" value="Genomic_DNA"/>
</dbReference>
<feature type="region of interest" description="Disordered" evidence="1">
    <location>
        <begin position="1"/>
        <end position="23"/>
    </location>
</feature>
<proteinExistence type="predicted"/>
<comment type="caution">
    <text evidence="2">The sequence shown here is derived from an EMBL/GenBank/DDBJ whole genome shotgun (WGS) entry which is preliminary data.</text>
</comment>
<evidence type="ECO:0000256" key="1">
    <source>
        <dbReference type="SAM" id="MobiDB-lite"/>
    </source>
</evidence>
<sequence length="81" mass="8955">MNGHTTATGELDLATPADTNASRKHAGGLLSLKGWGWSNLEFCKIFNPSKHSLRFVLIRSIRVEFHIPAPGIIHDSKNYVL</sequence>
<evidence type="ECO:0000313" key="2">
    <source>
        <dbReference type="EMBL" id="GBN97855.1"/>
    </source>
</evidence>
<dbReference type="AlphaFoldDB" id="A0A4Y2TFH9"/>
<evidence type="ECO:0000313" key="4">
    <source>
        <dbReference type="EMBL" id="GBO02723.1"/>
    </source>
</evidence>
<gene>
    <name evidence="4" type="ORF">AVEN_166143_1</name>
    <name evidence="5" type="ORF">AVEN_188576_1</name>
    <name evidence="3" type="ORF">AVEN_198865_1</name>
    <name evidence="2" type="ORF">AVEN_251998_1</name>
</gene>
<organism evidence="2 6">
    <name type="scientific">Araneus ventricosus</name>
    <name type="common">Orbweaver spider</name>
    <name type="synonym">Epeira ventricosa</name>
    <dbReference type="NCBI Taxonomy" id="182803"/>
    <lineage>
        <taxon>Eukaryota</taxon>
        <taxon>Metazoa</taxon>
        <taxon>Ecdysozoa</taxon>
        <taxon>Arthropoda</taxon>
        <taxon>Chelicerata</taxon>
        <taxon>Arachnida</taxon>
        <taxon>Araneae</taxon>
        <taxon>Araneomorphae</taxon>
        <taxon>Entelegynae</taxon>
        <taxon>Araneoidea</taxon>
        <taxon>Araneidae</taxon>
        <taxon>Araneus</taxon>
    </lineage>
</organism>